<dbReference type="KEGG" id="cui:AFK65_08860"/>
<reference evidence="3" key="1">
    <citation type="submission" date="2015-07" db="EMBL/GenBank/DDBJ databases">
        <authorList>
            <person name="Moine D."/>
            <person name="Kassam M."/>
        </authorList>
    </citation>
    <scope>NUCLEOTIDE SEQUENCE [LARGE SCALE GENOMIC DNA]</scope>
    <source>
        <strain evidence="3">NCTC 9529</strain>
    </source>
</reference>
<evidence type="ECO:0000313" key="2">
    <source>
        <dbReference type="EMBL" id="ALB54767.1"/>
    </source>
</evidence>
<dbReference type="AlphaFoldDB" id="A0AAC8VPS2"/>
<evidence type="ECO:0000313" key="3">
    <source>
        <dbReference type="Proteomes" id="UP000061974"/>
    </source>
</evidence>
<protein>
    <submittedName>
        <fullName evidence="2">VgrG protein</fullName>
    </submittedName>
</protein>
<reference evidence="2 3" key="3">
    <citation type="journal article" date="2016" name="Genome Announc.">
        <title>Fully Closed Genome Sequences of Five Type Strains of the Genus Cronobacter and One Cronobacter sakazakii Strain.</title>
        <authorList>
            <person name="Moine D."/>
            <person name="Kassam M."/>
            <person name="Baert L."/>
            <person name="Tang Y."/>
            <person name="Barretto C."/>
            <person name="Ngom Bru C."/>
            <person name="Klijn A."/>
            <person name="Descombes P."/>
        </authorList>
    </citation>
    <scope>NUCLEOTIDE SEQUENCE [LARGE SCALE GENOMIC DNA]</scope>
    <source>
        <strain evidence="2 3">NCTC 9529</strain>
    </source>
</reference>
<dbReference type="EMBL" id="CP012257">
    <property type="protein sequence ID" value="ALB54767.1"/>
    <property type="molecule type" value="Genomic_DNA"/>
</dbReference>
<sequence length="99" mass="11257">MWGVRTWHNTVTGRVQTRDDHYPAATTPLDATARVRSAAITTGEHYRYAEPYRTQGDDTDPEPESESGAFYARIHHERELSYSLCISLEQRLRACSTNG</sequence>
<gene>
    <name evidence="2" type="ORF">AFK65_08860</name>
</gene>
<organism evidence="2 3">
    <name type="scientific">Cronobacter universalis NCTC 9529</name>
    <dbReference type="NCBI Taxonomy" id="1074000"/>
    <lineage>
        <taxon>Bacteria</taxon>
        <taxon>Pseudomonadati</taxon>
        <taxon>Pseudomonadota</taxon>
        <taxon>Gammaproteobacteria</taxon>
        <taxon>Enterobacterales</taxon>
        <taxon>Enterobacteriaceae</taxon>
        <taxon>Cronobacter</taxon>
    </lineage>
</organism>
<feature type="region of interest" description="Disordered" evidence="1">
    <location>
        <begin position="45"/>
        <end position="66"/>
    </location>
</feature>
<dbReference type="SUPFAM" id="SSF69279">
    <property type="entry name" value="Phage tail proteins"/>
    <property type="match status" value="1"/>
</dbReference>
<evidence type="ECO:0000256" key="1">
    <source>
        <dbReference type="SAM" id="MobiDB-lite"/>
    </source>
</evidence>
<proteinExistence type="predicted"/>
<reference evidence="3" key="2">
    <citation type="submission" date="2015-09" db="EMBL/GenBank/DDBJ databases">
        <title>Cronobacter genome sequencing and assembly.</title>
        <authorList>
            <person name="Descombes P."/>
            <person name="Baert L."/>
            <person name="Ngom-Bru C."/>
            <person name="Barretto C."/>
        </authorList>
    </citation>
    <scope>NUCLEOTIDE SEQUENCE [LARGE SCALE GENOMIC DNA]</scope>
    <source>
        <strain evidence="3">NCTC 9529</strain>
    </source>
</reference>
<dbReference type="Proteomes" id="UP000061974">
    <property type="component" value="Chromosome"/>
</dbReference>
<name>A0AAC8VPS2_9ENTR</name>
<accession>A0AAC8VPS2</accession>